<reference evidence="1 2" key="1">
    <citation type="submission" date="2019-04" db="EMBL/GenBank/DDBJ databases">
        <authorList>
            <person name="Van Vliet M D."/>
        </authorList>
    </citation>
    <scope>NUCLEOTIDE SEQUENCE [LARGE SCALE GENOMIC DNA]</scope>
    <source>
        <strain evidence="1 2">F1</strain>
    </source>
</reference>
<evidence type="ECO:0008006" key="3">
    <source>
        <dbReference type="Google" id="ProtNLM"/>
    </source>
</evidence>
<organism evidence="1 2">
    <name type="scientific">Pontiella desulfatans</name>
    <dbReference type="NCBI Taxonomy" id="2750659"/>
    <lineage>
        <taxon>Bacteria</taxon>
        <taxon>Pseudomonadati</taxon>
        <taxon>Kiritimatiellota</taxon>
        <taxon>Kiritimatiellia</taxon>
        <taxon>Kiritimatiellales</taxon>
        <taxon>Pontiellaceae</taxon>
        <taxon>Pontiella</taxon>
    </lineage>
</organism>
<name>A0A6C2U752_PONDE</name>
<evidence type="ECO:0000313" key="1">
    <source>
        <dbReference type="EMBL" id="VGO15755.1"/>
    </source>
</evidence>
<dbReference type="RefSeq" id="WP_136081328.1">
    <property type="nucleotide sequence ID" value="NZ_CAAHFG010000003.1"/>
</dbReference>
<proteinExistence type="predicted"/>
<protein>
    <recommendedName>
        <fullName evidence="3">Beta-galactosidase trimerisation domain-containing protein</fullName>
    </recommendedName>
</protein>
<dbReference type="AlphaFoldDB" id="A0A6C2U752"/>
<accession>A0A6C2U752</accession>
<sequence length="708" mass="79462">MSQNDRFKIILRYGLDPFNGLEENLKQLETFIQESGINEVMFLLMPEERSSGHPTEALSQPWCDAIKEAQKMFAKYGVETSLNPWTTTYHAGRGRNLHPGQNFRLMVGETGADNGMSPCPLCENWQQYLIDYFVYLTKEIQPVALWVEDDWRLHNHGGEMGYGGCFCDHCLERFAKMVDTYRVTREEVVAAVAAPGQPHPWRAQWLELAWQALSEPAQKLTDALKAAKPEMRIGLMSSIPDVQSIEKRDWNGLMDIFTEDDENYLIRPHMPPYTEEPPITTVPSYSRQTIALLDRDADIYPELENSPRCGPYSGTHNYSIWEMTNGILYGSRGITINHFDNMGMNTYYDRGFGKALCKERELFDALMGLKLDDRKARGVKILFSPDIAQHKWTGAGASGGGVKMYTGEDLSKFNTGGGSLNDLQANSTEWSKVFYILGISHSFTRDINGDEGDIFAVSDQTLRCYSDDEIKKLLSQNIILDLPSIEVLVQRGFGDQIGVKDVSRIKLEDAAYSIEEVEESFFGKLEGDVKPRMCAQRVASPIGVIEFAENVEPLSTIKGAEFDPKFPGSGLFTNELGGTVYTTCYPLGTAQFYMAYFNRVRQETWSKLLFKMSGGKGTQTIAAGHPFHVHAHNIEGGISIACTNVIYDTAEQVVIQLPAADVEGKTFQALERAQWIDVQPEIKMAGDVATLTFDRQVPTLKTAFITIR</sequence>
<keyword evidence="2" id="KW-1185">Reference proteome</keyword>
<evidence type="ECO:0000313" key="2">
    <source>
        <dbReference type="Proteomes" id="UP000366872"/>
    </source>
</evidence>
<dbReference type="EMBL" id="CAAHFG010000003">
    <property type="protein sequence ID" value="VGO15755.1"/>
    <property type="molecule type" value="Genomic_DNA"/>
</dbReference>
<gene>
    <name evidence="1" type="ORF">PDESU_04340</name>
</gene>
<dbReference type="Proteomes" id="UP000366872">
    <property type="component" value="Unassembled WGS sequence"/>
</dbReference>